<dbReference type="EMBL" id="MN740677">
    <property type="protein sequence ID" value="QHS80330.1"/>
    <property type="molecule type" value="Genomic_DNA"/>
</dbReference>
<proteinExistence type="predicted"/>
<organism evidence="1">
    <name type="scientific">viral metagenome</name>
    <dbReference type="NCBI Taxonomy" id="1070528"/>
    <lineage>
        <taxon>unclassified sequences</taxon>
        <taxon>metagenomes</taxon>
        <taxon>organismal metagenomes</taxon>
    </lineage>
</organism>
<reference evidence="1" key="1">
    <citation type="journal article" date="2020" name="Nature">
        <title>Giant virus diversity and host interactions through global metagenomics.</title>
        <authorList>
            <person name="Schulz F."/>
            <person name="Roux S."/>
            <person name="Paez-Espino D."/>
            <person name="Jungbluth S."/>
            <person name="Walsh D.A."/>
            <person name="Denef V.J."/>
            <person name="McMahon K.D."/>
            <person name="Konstantinidis K.T."/>
            <person name="Eloe-Fadrosh E.A."/>
            <person name="Kyrpides N.C."/>
            <person name="Woyke T."/>
        </authorList>
    </citation>
    <scope>NUCLEOTIDE SEQUENCE</scope>
    <source>
        <strain evidence="1">GVMAG-S-1039698-54</strain>
    </source>
</reference>
<sequence>MKLKKIHLFVIILGVLILSSLGIHIKESFESGISKNDIPKGDKDLYVKKSEIVPPVCPKCPDSRSCPRPKPCPPCAPCARCPEPAFECKKVPNYSSASNSLLPTAQIMGMKPNSVGGGALGGHEPIPRLSSFSNF</sequence>
<protein>
    <submittedName>
        <fullName evidence="1">Uncharacterized protein</fullName>
    </submittedName>
</protein>
<evidence type="ECO:0000313" key="1">
    <source>
        <dbReference type="EMBL" id="QHS80330.1"/>
    </source>
</evidence>
<name>A0A6C0ALK8_9ZZZZ</name>
<dbReference type="AlphaFoldDB" id="A0A6C0ALK8"/>
<accession>A0A6C0ALK8</accession>